<name>A0A256L8N9_9LACO</name>
<organism evidence="2 3">
    <name type="scientific">Lactobacillus taiwanensis</name>
    <dbReference type="NCBI Taxonomy" id="508451"/>
    <lineage>
        <taxon>Bacteria</taxon>
        <taxon>Bacillati</taxon>
        <taxon>Bacillota</taxon>
        <taxon>Bacilli</taxon>
        <taxon>Lactobacillales</taxon>
        <taxon>Lactobacillaceae</taxon>
        <taxon>Lactobacillus</taxon>
    </lineage>
</organism>
<dbReference type="EMBL" id="NGNV01000064">
    <property type="protein sequence ID" value="OYR86752.1"/>
    <property type="molecule type" value="Genomic_DNA"/>
</dbReference>
<dbReference type="Proteomes" id="UP000216316">
    <property type="component" value="Unassembled WGS sequence"/>
</dbReference>
<comment type="caution">
    <text evidence="2">The sequence shown here is derived from an EMBL/GenBank/DDBJ whole genome shotgun (WGS) entry which is preliminary data.</text>
</comment>
<reference evidence="2 3" key="1">
    <citation type="submission" date="2017-04" db="EMBL/GenBank/DDBJ databases">
        <authorList>
            <person name="Afonso C.L."/>
            <person name="Miller P.J."/>
            <person name="Scott M.A."/>
            <person name="Spackman E."/>
            <person name="Goraichik I."/>
            <person name="Dimitrov K.M."/>
            <person name="Suarez D.L."/>
            <person name="Swayne D.E."/>
        </authorList>
    </citation>
    <scope>NUCLEOTIDE SEQUENCE [LARGE SCALE GENOMIC DNA]</scope>
    <source>
        <strain evidence="2 3">609q</strain>
    </source>
</reference>
<dbReference type="EMBL" id="NGNX01000064">
    <property type="protein sequence ID" value="OYR89774.1"/>
    <property type="molecule type" value="Genomic_DNA"/>
</dbReference>
<reference evidence="3 4" key="3">
    <citation type="submission" date="2017-09" db="EMBL/GenBank/DDBJ databases">
        <title>Tripartite evolution among Lactobacillus johnsonii, Lactobacillus taiwanensis, Lactobacillus reuteri and their rodent host.</title>
        <authorList>
            <person name="Wang T."/>
            <person name="Knowles S."/>
            <person name="Cheng C."/>
        </authorList>
    </citation>
    <scope>NUCLEOTIDE SEQUENCE [LARGE SCALE GENOMIC DNA]</scope>
    <source>
        <strain evidence="2 3">609q</strain>
        <strain evidence="1 4">609u</strain>
    </source>
</reference>
<evidence type="ECO:0000313" key="4">
    <source>
        <dbReference type="Proteomes" id="UP000216316"/>
    </source>
</evidence>
<dbReference type="Gene3D" id="3.40.50.720">
    <property type="entry name" value="NAD(P)-binding Rossmann-like Domain"/>
    <property type="match status" value="1"/>
</dbReference>
<accession>A0A256L8N9</accession>
<reference evidence="1 4" key="2">
    <citation type="submission" date="2017-05" db="EMBL/GenBank/DDBJ databases">
        <authorList>
            <person name="Lin X.B."/>
            <person name="Stothard P."/>
            <person name="Tasseva G."/>
            <person name="Walter J."/>
        </authorList>
    </citation>
    <scope>NUCLEOTIDE SEQUENCE [LARGE SCALE GENOMIC DNA]</scope>
    <source>
        <strain evidence="1 4">609u</strain>
    </source>
</reference>
<dbReference type="AlphaFoldDB" id="A0A256L8N9"/>
<evidence type="ECO:0008006" key="5">
    <source>
        <dbReference type="Google" id="ProtNLM"/>
    </source>
</evidence>
<dbReference type="RefSeq" id="WP_094496726.1">
    <property type="nucleotide sequence ID" value="NZ_NGNV01000064.1"/>
</dbReference>
<evidence type="ECO:0000313" key="2">
    <source>
        <dbReference type="EMBL" id="OYR89774.1"/>
    </source>
</evidence>
<protein>
    <recommendedName>
        <fullName evidence="5">Streptolysin associated protein SagC</fullName>
    </recommendedName>
</protein>
<evidence type="ECO:0000313" key="3">
    <source>
        <dbReference type="Proteomes" id="UP000215828"/>
    </source>
</evidence>
<gene>
    <name evidence="1" type="ORF">CBF53_11045</name>
    <name evidence="2" type="ORF">CBF70_11550</name>
</gene>
<proteinExistence type="predicted"/>
<keyword evidence="4" id="KW-1185">Reference proteome</keyword>
<sequence>MKYIELKDDSVKYHINKDTLYIRIGIWDYTEITLDRKSFVDHNSSFDDFVRLFCSLLDGQVIKESELIDPYWKSLIDELIENNLIIGYQEKTDSLIYVITDLPNCKKISKYNKLCNQNMEIHSIDEPVQIYDTYRYLVVVGNPDKNVLEKINNIFFQKNKSWSMGIIDGKFMHLTTFVPHITGCFECFALDNSLRMADYENYVEYLREEDNLNKANQSNGSVLLAYQLLLTFTSQHINSLRGQLLSVYLPRLEFNLEPLRKSSLCTLDGLRAQEISENLNIDAQTVIHKLLEDQKNDK</sequence>
<evidence type="ECO:0000313" key="1">
    <source>
        <dbReference type="EMBL" id="OYR86752.1"/>
    </source>
</evidence>
<dbReference type="Proteomes" id="UP000215828">
    <property type="component" value="Unassembled WGS sequence"/>
</dbReference>